<feature type="chain" id="PRO_5007832695" evidence="1">
    <location>
        <begin position="24"/>
        <end position="249"/>
    </location>
</feature>
<accession>A0A162CKI0</accession>
<evidence type="ECO:0000313" key="3">
    <source>
        <dbReference type="Proteomes" id="UP000076858"/>
    </source>
</evidence>
<gene>
    <name evidence="2" type="ORF">APZ42_017559</name>
</gene>
<feature type="signal peptide" evidence="1">
    <location>
        <begin position="1"/>
        <end position="23"/>
    </location>
</feature>
<evidence type="ECO:0000256" key="1">
    <source>
        <dbReference type="SAM" id="SignalP"/>
    </source>
</evidence>
<dbReference type="Proteomes" id="UP000076858">
    <property type="component" value="Unassembled WGS sequence"/>
</dbReference>
<dbReference type="AlphaFoldDB" id="A0A162CKI0"/>
<keyword evidence="1" id="KW-0732">Signal</keyword>
<keyword evidence="3" id="KW-1185">Reference proteome</keyword>
<dbReference type="EMBL" id="LRGB01000687">
    <property type="protein sequence ID" value="KZS16922.1"/>
    <property type="molecule type" value="Genomic_DNA"/>
</dbReference>
<evidence type="ECO:0000313" key="2">
    <source>
        <dbReference type="EMBL" id="KZS16922.1"/>
    </source>
</evidence>
<reference evidence="2 3" key="1">
    <citation type="submission" date="2016-03" db="EMBL/GenBank/DDBJ databases">
        <title>EvidentialGene: Evidence-directed Construction of Genes on Genomes.</title>
        <authorList>
            <person name="Gilbert D.G."/>
            <person name="Choi J.-H."/>
            <person name="Mockaitis K."/>
            <person name="Colbourne J."/>
            <person name="Pfrender M."/>
        </authorList>
    </citation>
    <scope>NUCLEOTIDE SEQUENCE [LARGE SCALE GENOMIC DNA]</scope>
    <source>
        <strain evidence="2 3">Xinb3</strain>
        <tissue evidence="2">Complete organism</tissue>
    </source>
</reference>
<proteinExistence type="predicted"/>
<name>A0A162CKI0_9CRUS</name>
<protein>
    <submittedName>
        <fullName evidence="2">Uncharacterized protein</fullName>
    </submittedName>
</protein>
<sequence length="249" mass="27540">MARPALNFALLIASAFCLMATKAEEQPTVGEAENRQAKQLYLVPQYYPANTQFYYPDSTQYRNPYASPYAGPAAEPFVDASQDVGYVYGYPSLAFGDEGDADWRHVASGGHDGHRAKWWKKYSHRQATINIFPTAAECLIANIEDDGLGPCKEASQAEQGVIEIRFTEAAQTAIVGITADSQRHTRVKLICTELTDGMGVYTQTGQISAVEDTPRTEIGYMQLVVTSAAVDDTLRCNWVSYHHYTAMYP</sequence>
<organism evidence="2 3">
    <name type="scientific">Daphnia magna</name>
    <dbReference type="NCBI Taxonomy" id="35525"/>
    <lineage>
        <taxon>Eukaryota</taxon>
        <taxon>Metazoa</taxon>
        <taxon>Ecdysozoa</taxon>
        <taxon>Arthropoda</taxon>
        <taxon>Crustacea</taxon>
        <taxon>Branchiopoda</taxon>
        <taxon>Diplostraca</taxon>
        <taxon>Cladocera</taxon>
        <taxon>Anomopoda</taxon>
        <taxon>Daphniidae</taxon>
        <taxon>Daphnia</taxon>
    </lineage>
</organism>
<comment type="caution">
    <text evidence="2">The sequence shown here is derived from an EMBL/GenBank/DDBJ whole genome shotgun (WGS) entry which is preliminary data.</text>
</comment>
<dbReference type="OrthoDB" id="6358369at2759"/>